<protein>
    <submittedName>
        <fullName evidence="2">Uncharacterized protein</fullName>
    </submittedName>
</protein>
<feature type="compositionally biased region" description="Basic residues" evidence="1">
    <location>
        <begin position="1"/>
        <end position="15"/>
    </location>
</feature>
<evidence type="ECO:0000313" key="3">
    <source>
        <dbReference type="Proteomes" id="UP000722750"/>
    </source>
</evidence>
<comment type="caution">
    <text evidence="2">The sequence shown here is derived from an EMBL/GenBank/DDBJ whole genome shotgun (WGS) entry which is preliminary data.</text>
</comment>
<feature type="region of interest" description="Disordered" evidence="1">
    <location>
        <begin position="1"/>
        <end position="34"/>
    </location>
</feature>
<dbReference type="AlphaFoldDB" id="A0A941W5L9"/>
<organism evidence="2 3">
    <name type="scientific">Candidatus Scalindua arabica</name>
    <dbReference type="NCBI Taxonomy" id="1127984"/>
    <lineage>
        <taxon>Bacteria</taxon>
        <taxon>Pseudomonadati</taxon>
        <taxon>Planctomycetota</taxon>
        <taxon>Candidatus Brocadiia</taxon>
        <taxon>Candidatus Brocadiales</taxon>
        <taxon>Candidatus Scalinduaceae</taxon>
        <taxon>Candidatus Scalindua</taxon>
    </lineage>
</organism>
<feature type="compositionally biased region" description="Basic and acidic residues" evidence="1">
    <location>
        <begin position="16"/>
        <end position="34"/>
    </location>
</feature>
<accession>A0A941W5L9</accession>
<evidence type="ECO:0000313" key="2">
    <source>
        <dbReference type="EMBL" id="MBS1259552.1"/>
    </source>
</evidence>
<gene>
    <name evidence="2" type="ORF">MAG551_02624</name>
</gene>
<dbReference type="Proteomes" id="UP000722750">
    <property type="component" value="Unassembled WGS sequence"/>
</dbReference>
<sequence>MLVKSKRQVSHKGAKNTKERYNVGKSKEKEVKRN</sequence>
<reference evidence="2" key="1">
    <citation type="journal article" date="2021" name="ISME J.">
        <title>Fine-scale metabolic discontinuity in a stratified prokaryote microbiome of a Red Sea deep halocline.</title>
        <authorList>
            <person name="Michoud G."/>
            <person name="Ngugi D.K."/>
            <person name="Barozzi A."/>
            <person name="Merlino G."/>
            <person name="Calleja M.L."/>
            <person name="Delgado-Huertas A."/>
            <person name="Moran X.A.G."/>
            <person name="Daffonchio D."/>
        </authorList>
    </citation>
    <scope>NUCLEOTIDE SEQUENCE</scope>
    <source>
        <strain evidence="2">SuakinDeep_MAG55_1</strain>
    </source>
</reference>
<evidence type="ECO:0000256" key="1">
    <source>
        <dbReference type="SAM" id="MobiDB-lite"/>
    </source>
</evidence>
<name>A0A941W5L9_9BACT</name>
<proteinExistence type="predicted"/>
<dbReference type="EMBL" id="JAANXD010000100">
    <property type="protein sequence ID" value="MBS1259552.1"/>
    <property type="molecule type" value="Genomic_DNA"/>
</dbReference>